<feature type="region of interest" description="Disordered" evidence="1">
    <location>
        <begin position="1"/>
        <end position="77"/>
    </location>
</feature>
<feature type="region of interest" description="Disordered" evidence="1">
    <location>
        <begin position="103"/>
        <end position="132"/>
    </location>
</feature>
<name>A0A7N0ZVK1_KALFE</name>
<dbReference type="Gramene" id="Kaladp0040s0655.1.v1.1">
    <property type="protein sequence ID" value="Kaladp0040s0655.1.v1.1.CDS.1"/>
    <property type="gene ID" value="Kaladp0040s0655.v1.1"/>
</dbReference>
<dbReference type="EnsemblPlants" id="Kaladp0040s0655.1.v1.1">
    <property type="protein sequence ID" value="Kaladp0040s0655.1.v1.1.CDS.1"/>
    <property type="gene ID" value="Kaladp0040s0655.v1.1"/>
</dbReference>
<evidence type="ECO:0000313" key="3">
    <source>
        <dbReference type="Proteomes" id="UP000594263"/>
    </source>
</evidence>
<reference evidence="2" key="1">
    <citation type="submission" date="2021-01" db="UniProtKB">
        <authorList>
            <consortium name="EnsemblPlants"/>
        </authorList>
    </citation>
    <scope>IDENTIFICATION</scope>
</reference>
<evidence type="ECO:0000313" key="2">
    <source>
        <dbReference type="EnsemblPlants" id="Kaladp0040s0655.1.v1.1.CDS.1"/>
    </source>
</evidence>
<keyword evidence="3" id="KW-1185">Reference proteome</keyword>
<proteinExistence type="predicted"/>
<dbReference type="Proteomes" id="UP000594263">
    <property type="component" value="Unplaced"/>
</dbReference>
<evidence type="ECO:0000256" key="1">
    <source>
        <dbReference type="SAM" id="MobiDB-lite"/>
    </source>
</evidence>
<dbReference type="OMA" id="ASHDMEP"/>
<organism evidence="2 3">
    <name type="scientific">Kalanchoe fedtschenkoi</name>
    <name type="common">Lavender scallops</name>
    <name type="synonym">South American air plant</name>
    <dbReference type="NCBI Taxonomy" id="63787"/>
    <lineage>
        <taxon>Eukaryota</taxon>
        <taxon>Viridiplantae</taxon>
        <taxon>Streptophyta</taxon>
        <taxon>Embryophyta</taxon>
        <taxon>Tracheophyta</taxon>
        <taxon>Spermatophyta</taxon>
        <taxon>Magnoliopsida</taxon>
        <taxon>eudicotyledons</taxon>
        <taxon>Gunneridae</taxon>
        <taxon>Pentapetalae</taxon>
        <taxon>Saxifragales</taxon>
        <taxon>Crassulaceae</taxon>
        <taxon>Kalanchoe</taxon>
    </lineage>
</organism>
<dbReference type="AlphaFoldDB" id="A0A7N0ZVK1"/>
<accession>A0A7N0ZVK1</accession>
<dbReference type="PANTHER" id="PTHR34657:SF10">
    <property type="entry name" value="F21M11.6 PROTEIN"/>
    <property type="match status" value="1"/>
</dbReference>
<dbReference type="PANTHER" id="PTHR34657">
    <property type="entry name" value="EMBRYO SAC DEVELOPMENT ARREST 6"/>
    <property type="match status" value="1"/>
</dbReference>
<sequence length="162" mass="17476">MNPPPRRVATPPLSLKRKEREHFRPPAPVDTKSLKPPPPRRGSAHAAEPAFPTPLSNSAKQARVNNGSASTPQAAKPECNNMLLAGYLAHEFLTKGTIMGEKFDSARATATPPGPTKRSSRPTEPSRKADERYAEVASLLKTDGAHIPGIVNPTQLASYLNR</sequence>
<protein>
    <submittedName>
        <fullName evidence="2">Uncharacterized protein</fullName>
    </submittedName>
</protein>
<feature type="compositionally biased region" description="Polar residues" evidence="1">
    <location>
        <begin position="54"/>
        <end position="73"/>
    </location>
</feature>